<dbReference type="EMBL" id="CAJNOC010007872">
    <property type="protein sequence ID" value="CAF1106552.1"/>
    <property type="molecule type" value="Genomic_DNA"/>
</dbReference>
<evidence type="ECO:0000313" key="2">
    <source>
        <dbReference type="Proteomes" id="UP000663879"/>
    </source>
</evidence>
<comment type="caution">
    <text evidence="1">The sequence shown here is derived from an EMBL/GenBank/DDBJ whole genome shotgun (WGS) entry which is preliminary data.</text>
</comment>
<name>A0A814PDV0_9BILA</name>
<dbReference type="Proteomes" id="UP000663879">
    <property type="component" value="Unassembled WGS sequence"/>
</dbReference>
<evidence type="ECO:0000313" key="1">
    <source>
        <dbReference type="EMBL" id="CAF1106552.1"/>
    </source>
</evidence>
<organism evidence="1 2">
    <name type="scientific">Brachionus calyciflorus</name>
    <dbReference type="NCBI Taxonomy" id="104777"/>
    <lineage>
        <taxon>Eukaryota</taxon>
        <taxon>Metazoa</taxon>
        <taxon>Spiralia</taxon>
        <taxon>Gnathifera</taxon>
        <taxon>Rotifera</taxon>
        <taxon>Eurotatoria</taxon>
        <taxon>Monogononta</taxon>
        <taxon>Pseudotrocha</taxon>
        <taxon>Ploima</taxon>
        <taxon>Brachionidae</taxon>
        <taxon>Brachionus</taxon>
    </lineage>
</organism>
<sequence>MMLYILAIEDLLLRIKQNKNKGYNIYGLEAREIKASAYADDIVGYVSEKLSIQLFFQEFDECEEISGASNNREKMVIMEVNNSEEIEDFGF</sequence>
<proteinExistence type="predicted"/>
<dbReference type="OrthoDB" id="416119at2759"/>
<accession>A0A814PDV0</accession>
<gene>
    <name evidence="1" type="ORF">OXX778_LOCUS21416</name>
</gene>
<keyword evidence="2" id="KW-1185">Reference proteome</keyword>
<reference evidence="1" key="1">
    <citation type="submission" date="2021-02" db="EMBL/GenBank/DDBJ databases">
        <authorList>
            <person name="Nowell W R."/>
        </authorList>
    </citation>
    <scope>NUCLEOTIDE SEQUENCE</scope>
    <source>
        <strain evidence="1">Ploen Becks lab</strain>
    </source>
</reference>
<dbReference type="AlphaFoldDB" id="A0A814PDV0"/>
<protein>
    <submittedName>
        <fullName evidence="1">Uncharacterized protein</fullName>
    </submittedName>
</protein>